<dbReference type="Pfam" id="PF13155">
    <property type="entry name" value="Toprim_2"/>
    <property type="match status" value="1"/>
</dbReference>
<dbReference type="Gene3D" id="1.10.860.10">
    <property type="entry name" value="DNAb Helicase, Chain A"/>
    <property type="match status" value="1"/>
</dbReference>
<dbReference type="GO" id="GO:0006269">
    <property type="term" value="P:DNA replication, synthesis of primer"/>
    <property type="evidence" value="ECO:0007669"/>
    <property type="project" value="TreeGrafter"/>
</dbReference>
<dbReference type="GO" id="GO:0005737">
    <property type="term" value="C:cytoplasm"/>
    <property type="evidence" value="ECO:0007669"/>
    <property type="project" value="TreeGrafter"/>
</dbReference>
<proteinExistence type="predicted"/>
<dbReference type="InterPro" id="IPR037068">
    <property type="entry name" value="DNA_primase_core_N_sf"/>
</dbReference>
<dbReference type="SMART" id="SM00493">
    <property type="entry name" value="TOPRIM"/>
    <property type="match status" value="1"/>
</dbReference>
<gene>
    <name evidence="2" type="ORF">METZ01_LOCUS279903</name>
</gene>
<dbReference type="PANTHER" id="PTHR30313:SF2">
    <property type="entry name" value="DNA PRIMASE"/>
    <property type="match status" value="1"/>
</dbReference>
<evidence type="ECO:0000259" key="1">
    <source>
        <dbReference type="PROSITE" id="PS50880"/>
    </source>
</evidence>
<dbReference type="SUPFAM" id="SSF56731">
    <property type="entry name" value="DNA primase core"/>
    <property type="match status" value="1"/>
</dbReference>
<dbReference type="InterPro" id="IPR050219">
    <property type="entry name" value="DnaG_primase"/>
</dbReference>
<sequence>SYLFNKIKPKNYDKEVLEESGLFGVSNSKFYDRFRGRIMFPISNATGKVIAFGARVFGTDDPAKYMNSPETPLYRKSEVFYGLNLTRDAIRNAESAILVEGYTDLIQLIQVGIKNVVAVSGTAFTDRHVHQIRRFAPKVYLAYDGDSAGINAGKKAGYSLLKGGVDPLVIVIPDGMDPDDWVNRDGAEGFKTKGIDQAIGLLNFHLRTSNFSQSTASEKSNLMKEILAEASEIPDPIIRQDFIKNLAQVGGIEENQVVHMFTQQVRKKRKQYSEKLQKPKQSMFTTVNAKAELGIIKVLAGDDEEARSFVKENLDLNKIENRQLKKLAEMLLNTPQVNPAQIITHFDSSEDREVISKILIDEDDTTSPLQMVKDCLNTLSKVSTKEQIKQARLIIREMEAAGQDATDLMLQVV</sequence>
<feature type="non-terminal residue" evidence="2">
    <location>
        <position position="1"/>
    </location>
</feature>
<dbReference type="InterPro" id="IPR013264">
    <property type="entry name" value="DNAG_N"/>
</dbReference>
<dbReference type="Pfam" id="PF08275">
    <property type="entry name" value="DNAG_N"/>
    <property type="match status" value="1"/>
</dbReference>
<dbReference type="Pfam" id="PF10410">
    <property type="entry name" value="DnaB_bind"/>
    <property type="match status" value="1"/>
</dbReference>
<dbReference type="EMBL" id="UINC01082355">
    <property type="protein sequence ID" value="SVC27049.1"/>
    <property type="molecule type" value="Genomic_DNA"/>
</dbReference>
<protein>
    <recommendedName>
        <fullName evidence="1">Toprim domain-containing protein</fullName>
    </recommendedName>
</protein>
<dbReference type="InterPro" id="IPR019475">
    <property type="entry name" value="DNA_primase_DnaB-bd"/>
</dbReference>
<dbReference type="Gene3D" id="3.90.980.10">
    <property type="entry name" value="DNA primase, catalytic core, N-terminal domain"/>
    <property type="match status" value="1"/>
</dbReference>
<dbReference type="InterPro" id="IPR016136">
    <property type="entry name" value="DNA_helicase_N/primase_C"/>
</dbReference>
<dbReference type="GO" id="GO:0016779">
    <property type="term" value="F:nucleotidyltransferase activity"/>
    <property type="evidence" value="ECO:0007669"/>
    <property type="project" value="InterPro"/>
</dbReference>
<dbReference type="InterPro" id="IPR006171">
    <property type="entry name" value="TOPRIM_dom"/>
</dbReference>
<feature type="domain" description="Toprim" evidence="1">
    <location>
        <begin position="94"/>
        <end position="175"/>
    </location>
</feature>
<organism evidence="2">
    <name type="scientific">marine metagenome</name>
    <dbReference type="NCBI Taxonomy" id="408172"/>
    <lineage>
        <taxon>unclassified sequences</taxon>
        <taxon>metagenomes</taxon>
        <taxon>ecological metagenomes</taxon>
    </lineage>
</organism>
<dbReference type="CDD" id="cd03364">
    <property type="entry name" value="TOPRIM_DnaG_primases"/>
    <property type="match status" value="1"/>
</dbReference>
<dbReference type="InterPro" id="IPR034151">
    <property type="entry name" value="TOPRIM_DnaG_bac"/>
</dbReference>
<dbReference type="PANTHER" id="PTHR30313">
    <property type="entry name" value="DNA PRIMASE"/>
    <property type="match status" value="1"/>
</dbReference>
<accession>A0A382KRX6</accession>
<name>A0A382KRX6_9ZZZZ</name>
<dbReference type="Gene3D" id="3.40.1360.10">
    <property type="match status" value="1"/>
</dbReference>
<evidence type="ECO:0000313" key="2">
    <source>
        <dbReference type="EMBL" id="SVC27049.1"/>
    </source>
</evidence>
<feature type="non-terminal residue" evidence="2">
    <location>
        <position position="413"/>
    </location>
</feature>
<dbReference type="AlphaFoldDB" id="A0A382KRX6"/>
<dbReference type="PROSITE" id="PS50880">
    <property type="entry name" value="TOPRIM"/>
    <property type="match status" value="1"/>
</dbReference>
<reference evidence="2" key="1">
    <citation type="submission" date="2018-05" db="EMBL/GenBank/DDBJ databases">
        <authorList>
            <person name="Lanie J.A."/>
            <person name="Ng W.-L."/>
            <person name="Kazmierczak K.M."/>
            <person name="Andrzejewski T.M."/>
            <person name="Davidsen T.M."/>
            <person name="Wayne K.J."/>
            <person name="Tettelin H."/>
            <person name="Glass J.I."/>
            <person name="Rusch D."/>
            <person name="Podicherti R."/>
            <person name="Tsui H.-C.T."/>
            <person name="Winkler M.E."/>
        </authorList>
    </citation>
    <scope>NUCLEOTIDE SEQUENCE</scope>
</reference>